<accession>A0A1U9K475</accession>
<dbReference type="Proteomes" id="UP000188603">
    <property type="component" value="Chromosome"/>
</dbReference>
<feature type="domain" description="HTH gntR-type" evidence="4">
    <location>
        <begin position="8"/>
        <end position="76"/>
    </location>
</feature>
<keyword evidence="3" id="KW-0804">Transcription</keyword>
<keyword evidence="1" id="KW-0805">Transcription regulation</keyword>
<dbReference type="PANTHER" id="PTHR38445">
    <property type="entry name" value="HTH-TYPE TRANSCRIPTIONAL REPRESSOR YTRA"/>
    <property type="match status" value="1"/>
</dbReference>
<dbReference type="OrthoDB" id="362473at2"/>
<dbReference type="GO" id="GO:0003700">
    <property type="term" value="F:DNA-binding transcription factor activity"/>
    <property type="evidence" value="ECO:0007669"/>
    <property type="project" value="InterPro"/>
</dbReference>
<evidence type="ECO:0000256" key="2">
    <source>
        <dbReference type="ARBA" id="ARBA00023125"/>
    </source>
</evidence>
<gene>
    <name evidence="5" type="ORF">B0W44_02745</name>
</gene>
<dbReference type="InterPro" id="IPR036390">
    <property type="entry name" value="WH_DNA-bd_sf"/>
</dbReference>
<sequence>MESFLTSQPIYTQLADLLKKQIVRGQLRPGDKLPSVRELAIRYTVNPNTVQRTYRELEQEGVVEVRRGQGTFVIEDDEIIQRLRETLKQEYVATFVRDMREMGFTLQEMKESVKRMWEEEVDD</sequence>
<dbReference type="RefSeq" id="WP_077718665.1">
    <property type="nucleotide sequence ID" value="NZ_CP019699.1"/>
</dbReference>
<dbReference type="STRING" id="1471761.B0W44_02745"/>
<dbReference type="AlphaFoldDB" id="A0A1U9K475"/>
<evidence type="ECO:0000313" key="5">
    <source>
        <dbReference type="EMBL" id="AQS54847.1"/>
    </source>
</evidence>
<evidence type="ECO:0000259" key="4">
    <source>
        <dbReference type="PROSITE" id="PS50949"/>
    </source>
</evidence>
<dbReference type="InterPro" id="IPR036388">
    <property type="entry name" value="WH-like_DNA-bd_sf"/>
</dbReference>
<evidence type="ECO:0000256" key="3">
    <source>
        <dbReference type="ARBA" id="ARBA00023163"/>
    </source>
</evidence>
<dbReference type="CDD" id="cd07377">
    <property type="entry name" value="WHTH_GntR"/>
    <property type="match status" value="1"/>
</dbReference>
<keyword evidence="2" id="KW-0238">DNA-binding</keyword>
<evidence type="ECO:0000256" key="1">
    <source>
        <dbReference type="ARBA" id="ARBA00023015"/>
    </source>
</evidence>
<dbReference type="InterPro" id="IPR000524">
    <property type="entry name" value="Tscrpt_reg_HTH_GntR"/>
</dbReference>
<dbReference type="SMART" id="SM00345">
    <property type="entry name" value="HTH_GNTR"/>
    <property type="match status" value="1"/>
</dbReference>
<dbReference type="EMBL" id="CP019699">
    <property type="protein sequence ID" value="AQS54847.1"/>
    <property type="molecule type" value="Genomic_DNA"/>
</dbReference>
<organism evidence="5 6">
    <name type="scientific">Novibacillus thermophilus</name>
    <dbReference type="NCBI Taxonomy" id="1471761"/>
    <lineage>
        <taxon>Bacteria</taxon>
        <taxon>Bacillati</taxon>
        <taxon>Bacillota</taxon>
        <taxon>Bacilli</taxon>
        <taxon>Bacillales</taxon>
        <taxon>Thermoactinomycetaceae</taxon>
        <taxon>Novibacillus</taxon>
    </lineage>
</organism>
<name>A0A1U9K475_9BACL</name>
<dbReference type="KEGG" id="ntr:B0W44_02745"/>
<dbReference type="SUPFAM" id="SSF46785">
    <property type="entry name" value="Winged helix' DNA-binding domain"/>
    <property type="match status" value="1"/>
</dbReference>
<keyword evidence="6" id="KW-1185">Reference proteome</keyword>
<dbReference type="PANTHER" id="PTHR38445:SF6">
    <property type="entry name" value="GNTR-FAMILY TRANSCRIPTIONAL REGULATOR"/>
    <property type="match status" value="1"/>
</dbReference>
<dbReference type="PROSITE" id="PS50949">
    <property type="entry name" value="HTH_GNTR"/>
    <property type="match status" value="1"/>
</dbReference>
<dbReference type="Pfam" id="PF00392">
    <property type="entry name" value="GntR"/>
    <property type="match status" value="1"/>
</dbReference>
<evidence type="ECO:0000313" key="6">
    <source>
        <dbReference type="Proteomes" id="UP000188603"/>
    </source>
</evidence>
<dbReference type="Gene3D" id="1.10.10.10">
    <property type="entry name" value="Winged helix-like DNA-binding domain superfamily/Winged helix DNA-binding domain"/>
    <property type="match status" value="1"/>
</dbReference>
<protein>
    <submittedName>
        <fullName evidence="5">GntR family transcriptional regulator</fullName>
    </submittedName>
</protein>
<proteinExistence type="predicted"/>
<reference evidence="5 6" key="1">
    <citation type="journal article" date="2015" name="Int. J. Syst. Evol. Microbiol.">
        <title>Novibacillus thermophilus gen. nov., sp. nov., a Gram-staining-negative and moderately thermophilic member of the family Thermoactinomycetaceae.</title>
        <authorList>
            <person name="Yang G."/>
            <person name="Chen J."/>
            <person name="Zhou S."/>
        </authorList>
    </citation>
    <scope>NUCLEOTIDE SEQUENCE [LARGE SCALE GENOMIC DNA]</scope>
    <source>
        <strain evidence="5 6">SG-1</strain>
    </source>
</reference>
<dbReference type="GO" id="GO:0003677">
    <property type="term" value="F:DNA binding"/>
    <property type="evidence" value="ECO:0007669"/>
    <property type="project" value="UniProtKB-KW"/>
</dbReference>